<dbReference type="AlphaFoldDB" id="A0AAD7FRF2"/>
<accession>A0AAD7FRF2</accession>
<protein>
    <submittedName>
        <fullName evidence="2">Uncharacterized protein</fullName>
    </submittedName>
</protein>
<name>A0AAD7FRF2_MYCRO</name>
<evidence type="ECO:0000313" key="2">
    <source>
        <dbReference type="EMBL" id="KAJ7634059.1"/>
    </source>
</evidence>
<dbReference type="EMBL" id="JARKIE010000475">
    <property type="protein sequence ID" value="KAJ7634059.1"/>
    <property type="molecule type" value="Genomic_DNA"/>
</dbReference>
<keyword evidence="3" id="KW-1185">Reference proteome</keyword>
<feature type="region of interest" description="Disordered" evidence="1">
    <location>
        <begin position="1"/>
        <end position="21"/>
    </location>
</feature>
<dbReference type="Proteomes" id="UP001221757">
    <property type="component" value="Unassembled WGS sequence"/>
</dbReference>
<gene>
    <name evidence="2" type="ORF">B0H17DRAFT_1149754</name>
</gene>
<evidence type="ECO:0000313" key="3">
    <source>
        <dbReference type="Proteomes" id="UP001221757"/>
    </source>
</evidence>
<proteinExistence type="predicted"/>
<comment type="caution">
    <text evidence="2">The sequence shown here is derived from an EMBL/GenBank/DDBJ whole genome shotgun (WGS) entry which is preliminary data.</text>
</comment>
<organism evidence="2 3">
    <name type="scientific">Mycena rosella</name>
    <name type="common">Pink bonnet</name>
    <name type="synonym">Agaricus rosellus</name>
    <dbReference type="NCBI Taxonomy" id="1033263"/>
    <lineage>
        <taxon>Eukaryota</taxon>
        <taxon>Fungi</taxon>
        <taxon>Dikarya</taxon>
        <taxon>Basidiomycota</taxon>
        <taxon>Agaricomycotina</taxon>
        <taxon>Agaricomycetes</taxon>
        <taxon>Agaricomycetidae</taxon>
        <taxon>Agaricales</taxon>
        <taxon>Marasmiineae</taxon>
        <taxon>Mycenaceae</taxon>
        <taxon>Mycena</taxon>
    </lineage>
</organism>
<reference evidence="2" key="1">
    <citation type="submission" date="2023-03" db="EMBL/GenBank/DDBJ databases">
        <title>Massive genome expansion in bonnet fungi (Mycena s.s.) driven by repeated elements and novel gene families across ecological guilds.</title>
        <authorList>
            <consortium name="Lawrence Berkeley National Laboratory"/>
            <person name="Harder C.B."/>
            <person name="Miyauchi S."/>
            <person name="Viragh M."/>
            <person name="Kuo A."/>
            <person name="Thoen E."/>
            <person name="Andreopoulos B."/>
            <person name="Lu D."/>
            <person name="Skrede I."/>
            <person name="Drula E."/>
            <person name="Henrissat B."/>
            <person name="Morin E."/>
            <person name="Kohler A."/>
            <person name="Barry K."/>
            <person name="LaButti K."/>
            <person name="Morin E."/>
            <person name="Salamov A."/>
            <person name="Lipzen A."/>
            <person name="Mereny Z."/>
            <person name="Hegedus B."/>
            <person name="Baldrian P."/>
            <person name="Stursova M."/>
            <person name="Weitz H."/>
            <person name="Taylor A."/>
            <person name="Grigoriev I.V."/>
            <person name="Nagy L.G."/>
            <person name="Martin F."/>
            <person name="Kauserud H."/>
        </authorList>
    </citation>
    <scope>NUCLEOTIDE SEQUENCE</scope>
    <source>
        <strain evidence="2">CBHHK067</strain>
    </source>
</reference>
<sequence>MQIEGVRSIRTRAMPSESQTSLPFSGLHVSAGWSQFGKRAAESHRGVGTALLWLRPAGINPGLSDCGVVAKVNRGQRARGRRNFGIARVQVRHPQERVLHYTAVFYLLNTRGGGRINHQGCTIGKQNIRPLPRLQQKYVQRYKALLDTLPTFPAHLLPTGFSCEWRTWTALNFYVVPVYWHNVTHAEVIAQSFNISGPLRLLAFEELPDPTVLFAAGAGYLLSLGWKLPHAHAIRLQFYLRRGLLAAGYRRSRYGGHWNRRRSSCGLLGAYADITQATNY</sequence>
<evidence type="ECO:0000256" key="1">
    <source>
        <dbReference type="SAM" id="MobiDB-lite"/>
    </source>
</evidence>